<dbReference type="Gene3D" id="1.20.1250.20">
    <property type="entry name" value="MFS general substrate transporter like domains"/>
    <property type="match status" value="1"/>
</dbReference>
<comment type="caution">
    <text evidence="1">The sequence shown here is derived from an EMBL/GenBank/DDBJ whole genome shotgun (WGS) entry which is preliminary data.</text>
</comment>
<evidence type="ECO:0000313" key="2">
    <source>
        <dbReference type="Proteomes" id="UP000775213"/>
    </source>
</evidence>
<dbReference type="AlphaFoldDB" id="A0AAV7GBH4"/>
<sequence>MANILTLFHHITDINEIMLYACVHFKIVGLSSQALLMSYVITSSVNTVATSVSIASIDKLGGALNGIKFGVIGRIWSCRVGGGIHLHVHVSLHIVLGTIVLACAIRDLPTGD</sequence>
<name>A0AAV7GBH4_DENCH</name>
<proteinExistence type="predicted"/>
<evidence type="ECO:0000313" key="1">
    <source>
        <dbReference type="EMBL" id="KAH0452718.1"/>
    </source>
</evidence>
<keyword evidence="2" id="KW-1185">Reference proteome</keyword>
<reference evidence="1 2" key="1">
    <citation type="journal article" date="2021" name="Hortic Res">
        <title>Chromosome-scale assembly of the Dendrobium chrysotoxum genome enhances the understanding of orchid evolution.</title>
        <authorList>
            <person name="Zhang Y."/>
            <person name="Zhang G.Q."/>
            <person name="Zhang D."/>
            <person name="Liu X.D."/>
            <person name="Xu X.Y."/>
            <person name="Sun W.H."/>
            <person name="Yu X."/>
            <person name="Zhu X."/>
            <person name="Wang Z.W."/>
            <person name="Zhao X."/>
            <person name="Zhong W.Y."/>
            <person name="Chen H."/>
            <person name="Yin W.L."/>
            <person name="Huang T."/>
            <person name="Niu S.C."/>
            <person name="Liu Z.J."/>
        </authorList>
    </citation>
    <scope>NUCLEOTIDE SEQUENCE [LARGE SCALE GENOMIC DNA]</scope>
    <source>
        <strain evidence="1">Lindl</strain>
    </source>
</reference>
<accession>A0AAV7GBH4</accession>
<dbReference type="EMBL" id="JAGFBR010000017">
    <property type="protein sequence ID" value="KAH0452718.1"/>
    <property type="molecule type" value="Genomic_DNA"/>
</dbReference>
<protein>
    <submittedName>
        <fullName evidence="1">Uncharacterized protein</fullName>
    </submittedName>
</protein>
<dbReference type="InterPro" id="IPR036259">
    <property type="entry name" value="MFS_trans_sf"/>
</dbReference>
<gene>
    <name evidence="1" type="ORF">IEQ34_020017</name>
</gene>
<organism evidence="1 2">
    <name type="scientific">Dendrobium chrysotoxum</name>
    <name type="common">Orchid</name>
    <dbReference type="NCBI Taxonomy" id="161865"/>
    <lineage>
        <taxon>Eukaryota</taxon>
        <taxon>Viridiplantae</taxon>
        <taxon>Streptophyta</taxon>
        <taxon>Embryophyta</taxon>
        <taxon>Tracheophyta</taxon>
        <taxon>Spermatophyta</taxon>
        <taxon>Magnoliopsida</taxon>
        <taxon>Liliopsida</taxon>
        <taxon>Asparagales</taxon>
        <taxon>Orchidaceae</taxon>
        <taxon>Epidendroideae</taxon>
        <taxon>Malaxideae</taxon>
        <taxon>Dendrobiinae</taxon>
        <taxon>Dendrobium</taxon>
    </lineage>
</organism>
<dbReference type="Proteomes" id="UP000775213">
    <property type="component" value="Unassembled WGS sequence"/>
</dbReference>